<dbReference type="Proteomes" id="UP000027215">
    <property type="component" value="Chromosome"/>
</dbReference>
<dbReference type="HOGENOM" id="CLU_068050_2_0_6"/>
<reference evidence="2 3" key="1">
    <citation type="submission" date="2013-08" db="EMBL/GenBank/DDBJ databases">
        <authorList>
            <person name="Stouthamer R."/>
            <person name="Nunney L."/>
        </authorList>
    </citation>
    <scope>NUCLEOTIDE SEQUENCE [LARGE SCALE GENOMIC DNA]</scope>
    <source>
        <strain evidence="3">ann-1</strain>
    </source>
</reference>
<name>A0A060H8S8_XYLFS</name>
<dbReference type="Pfam" id="PF04367">
    <property type="entry name" value="DUF502"/>
    <property type="match status" value="1"/>
</dbReference>
<dbReference type="KEGG" id="xfs:D934_01810"/>
<feature type="transmembrane region" description="Helical" evidence="1">
    <location>
        <begin position="17"/>
        <end position="39"/>
    </location>
</feature>
<dbReference type="RefSeq" id="WP_020851430.1">
    <property type="nucleotide sequence ID" value="NZ_CP006696.1"/>
</dbReference>
<dbReference type="PATRIC" id="fig|155920.8.peg.429"/>
<keyword evidence="1" id="KW-0472">Membrane</keyword>
<evidence type="ECO:0000256" key="1">
    <source>
        <dbReference type="SAM" id="Phobius"/>
    </source>
</evidence>
<dbReference type="AlphaFoldDB" id="A0A060H8S8"/>
<dbReference type="InterPro" id="IPR007462">
    <property type="entry name" value="COV1-like"/>
</dbReference>
<evidence type="ECO:0000313" key="3">
    <source>
        <dbReference type="Proteomes" id="UP000027215"/>
    </source>
</evidence>
<accession>A0A060H8S8</accession>
<protein>
    <submittedName>
        <fullName evidence="2">Membrane protein</fullName>
    </submittedName>
</protein>
<dbReference type="PANTHER" id="PTHR31876">
    <property type="entry name" value="COV-LIKE PROTEIN 1"/>
    <property type="match status" value="1"/>
</dbReference>
<keyword evidence="1" id="KW-1133">Transmembrane helix</keyword>
<sequence length="235" mass="26142">MSADPSLLPQRPSLQRIFLTGLLTLLPVWLTWVVVKFVFSLLSGVSSPWVVPLSERIAASFPGYLGWIQALWVQNTIALGVTLLAILFVGTLSRRMIGQRLLRWFEAIMRRIPFASVIYDSARKLLDILQTQPGSTQRVVLIDFPHRDMKAVGLVTRVIRDRDTGQELAAVYVPTTPNPTSGYLEIVPVEQLTPTNWSVDQAMSFIISGGAVSPDSIPFRRTADQDEDAAKSPRL</sequence>
<proteinExistence type="predicted"/>
<keyword evidence="1" id="KW-0812">Transmembrane</keyword>
<dbReference type="EMBL" id="CP006696">
    <property type="protein sequence ID" value="AIC09327.1"/>
    <property type="molecule type" value="Genomic_DNA"/>
</dbReference>
<gene>
    <name evidence="2" type="ORF">D934_01810</name>
</gene>
<evidence type="ECO:0000313" key="2">
    <source>
        <dbReference type="EMBL" id="AIC09327.1"/>
    </source>
</evidence>
<dbReference type="PANTHER" id="PTHR31876:SF26">
    <property type="entry name" value="PROTEIN LIKE COV 2"/>
    <property type="match status" value="1"/>
</dbReference>
<feature type="transmembrane region" description="Helical" evidence="1">
    <location>
        <begin position="71"/>
        <end position="93"/>
    </location>
</feature>
<organism evidence="2 3">
    <name type="scientific">Xylella fastidiosa subsp. sandyi Ann-1</name>
    <dbReference type="NCBI Taxonomy" id="155920"/>
    <lineage>
        <taxon>Bacteria</taxon>
        <taxon>Pseudomonadati</taxon>
        <taxon>Pseudomonadota</taxon>
        <taxon>Gammaproteobacteria</taxon>
        <taxon>Lysobacterales</taxon>
        <taxon>Lysobacteraceae</taxon>
        <taxon>Xylella</taxon>
    </lineage>
</organism>